<evidence type="ECO:0000313" key="3">
    <source>
        <dbReference type="Proteomes" id="UP000294513"/>
    </source>
</evidence>
<feature type="compositionally biased region" description="Basic residues" evidence="1">
    <location>
        <begin position="314"/>
        <end position="325"/>
    </location>
</feature>
<comment type="caution">
    <text evidence="2">The sequence shown here is derived from an EMBL/GenBank/DDBJ whole genome shotgun (WGS) entry which is preliminary data.</text>
</comment>
<dbReference type="NCBIfam" id="TIGR01509">
    <property type="entry name" value="HAD-SF-IA-v3"/>
    <property type="match status" value="1"/>
</dbReference>
<dbReference type="InterPro" id="IPR006439">
    <property type="entry name" value="HAD-SF_hydro_IA"/>
</dbReference>
<feature type="compositionally biased region" description="Basic residues" evidence="1">
    <location>
        <begin position="919"/>
        <end position="934"/>
    </location>
</feature>
<feature type="compositionally biased region" description="Basic and acidic residues" evidence="1">
    <location>
        <begin position="23"/>
        <end position="45"/>
    </location>
</feature>
<feature type="compositionally biased region" description="Basic residues" evidence="1">
    <location>
        <begin position="536"/>
        <end position="555"/>
    </location>
</feature>
<feature type="compositionally biased region" description="Basic residues" evidence="1">
    <location>
        <begin position="71"/>
        <end position="80"/>
    </location>
</feature>
<feature type="compositionally biased region" description="Basic residues" evidence="1">
    <location>
        <begin position="498"/>
        <end position="519"/>
    </location>
</feature>
<name>A0A4R5A9V0_9ACTN</name>
<organism evidence="2 3">
    <name type="scientific">Actinomadura rubrisoli</name>
    <dbReference type="NCBI Taxonomy" id="2530368"/>
    <lineage>
        <taxon>Bacteria</taxon>
        <taxon>Bacillati</taxon>
        <taxon>Actinomycetota</taxon>
        <taxon>Actinomycetes</taxon>
        <taxon>Streptosporangiales</taxon>
        <taxon>Thermomonosporaceae</taxon>
        <taxon>Actinomadura</taxon>
    </lineage>
</organism>
<dbReference type="EMBL" id="SMKU01000350">
    <property type="protein sequence ID" value="TDD67916.1"/>
    <property type="molecule type" value="Genomic_DNA"/>
</dbReference>
<feature type="compositionally biased region" description="Basic residues" evidence="1">
    <location>
        <begin position="143"/>
        <end position="152"/>
    </location>
</feature>
<sequence>MPRPVARCAPDPIAVARAAPASRDLDAGEETRALTDRVVDHEHSHIAVPASGPERTRRRGRRGHGDDAPGRRPHPGRLRGARGLQRDPERHQARHRPVRARRVLRRGRRLRRDQHLRRQPRQPRRVRHPGPDPRAGRGGRPDRPRRRRRGLRPRPAPLGHRVGRPRHQAPHARARGVRRTARRLPDQRRGPARRRSPRRAGGDLPGPAAGEGRGDRRQARHRRRRRRHGPDRPGHHRAERRDADGLGDRRRAHRPGAPRPRPHRPQLRHRPRRDERAPALPGPPRADRPVVHAERRPARADRRRRHLPADAGRAGRRPRHLHPRLRAVAGRRLLRHHPRAPAAGRGARPGPRARRPPPPPRGGRLLALPACPVPTGHLLPGDRRAQQRQRLQGVPRGDAGGPLGRLRQDRPRPGPRRRPHARPVRRLRRPRRRRRHEGAGVPPRHRRDAPHRPGLHRDPRRRGRAGDARRPRGRQLRQLRGRRRRGLQAAAAHADRPRARRRHRRHVHRRGGPGPHRRPQGRDRLPDGRRADRQLGHARRGHHRRLPHLHHRHRPGGVAPRRPGDHRGDPRAEAPPPRRPDHPRPVERVVRPEPGRADRPELGVHARVRRRRPRLRDRPRLQDPADGADPRGGAQGRPRPGLRPPLGRLRPAAPVHGAVRGRRHRRDEGRPRRRAAGPAAVGAPQAPHRRRRAERPRRRPGGGPRRAPRPGDRQRRAAGRYEDRRRAVRVRADAAAVRPAVRRGDEDRGRLPGTAHGEGRGRRQGPHRPRHRQGRRPRHRQEPRRHHPVQQRLRGRQHRHQAADVGDPGGRQERARRRHRHVRPPRQVHRDHEGEPGGAQLPGPGRAVAGAARRRRPDPRLRRAGPGRAVRRPGPLRPRRLRGPPAHGRVHGRQARRGGRHAAAAARAPRQEGRDAQGHRARGHARPLRRRRRQQTPEPAVPRRPHRQGHPPRRVHVVPGRARHLHGPVGPQARPRRRRPVLRGAGGDRGPPAAADVAGPCPDRGPDRGRRRVRVLPRRQRGRRPGRPQRRRLGPGAVHLPAPAPRPAPVPGRLLPAPRLRRDRRGRVPTRHRRLQDRRGHRGAVRQERLPRLPGAARPVGAAHRGADGVLAHPDPLGDRIRRRGLGRHRGLLQARLPRRPLLLRLRRLPRPGGPHQAGAAAQAGADRRGAVGGTPARPRAVRGRPGRPPPRGQVLQHVRSTVTREGLQAVLFDMDGLLIESESGWLEVESEVMAWLGGTWTPENQEKLVGGSLYVAVDYMLELTGSPAARDEVAARLLDGMFERLSTCVPLMPGAKDLLAELRGAGVTTALVSSSHRRLIEPVLDAVGREHFALSVAGDEVARTKPDPEPYLTAAARLGVDPGRCVVLEDSPNGVAAAEAAGCVTVAVPGVLPIPPAPGRTVVASLREVTLERLSALVR</sequence>
<feature type="compositionally biased region" description="Low complexity" evidence="1">
    <location>
        <begin position="1154"/>
        <end position="1165"/>
    </location>
</feature>
<dbReference type="PRINTS" id="PR00413">
    <property type="entry name" value="HADHALOGNASE"/>
</dbReference>
<feature type="compositionally biased region" description="Basic residues" evidence="1">
    <location>
        <begin position="814"/>
        <end position="827"/>
    </location>
</feature>
<dbReference type="Gene3D" id="3.40.50.1000">
    <property type="entry name" value="HAD superfamily/HAD-like"/>
    <property type="match status" value="1"/>
</dbReference>
<dbReference type="SFLD" id="SFLDS00003">
    <property type="entry name" value="Haloacid_Dehalogenase"/>
    <property type="match status" value="1"/>
</dbReference>
<feature type="compositionally biased region" description="Basic and acidic residues" evidence="1">
    <location>
        <begin position="909"/>
        <end position="918"/>
    </location>
</feature>
<dbReference type="PANTHER" id="PTHR18901:SF38">
    <property type="entry name" value="PSEUDOURIDINE-5'-PHOSPHATASE"/>
    <property type="match status" value="1"/>
</dbReference>
<evidence type="ECO:0000256" key="1">
    <source>
        <dbReference type="SAM" id="MobiDB-lite"/>
    </source>
</evidence>
<feature type="compositionally biased region" description="Basic residues" evidence="1">
    <location>
        <begin position="92"/>
        <end position="128"/>
    </location>
</feature>
<feature type="compositionally biased region" description="Low complexity" evidence="1">
    <location>
        <begin position="636"/>
        <end position="658"/>
    </location>
</feature>
<dbReference type="SUPFAM" id="SSF56784">
    <property type="entry name" value="HAD-like"/>
    <property type="match status" value="1"/>
</dbReference>
<feature type="region of interest" description="Disordered" evidence="1">
    <location>
        <begin position="16"/>
        <end position="1083"/>
    </location>
</feature>
<dbReference type="CDD" id="cd07505">
    <property type="entry name" value="HAD_BPGM-like"/>
    <property type="match status" value="1"/>
</dbReference>
<dbReference type="OrthoDB" id="9812856at2"/>
<dbReference type="Gene3D" id="1.10.150.240">
    <property type="entry name" value="Putative phosphatase, domain 2"/>
    <property type="match status" value="1"/>
</dbReference>
<protein>
    <submittedName>
        <fullName evidence="2">HAD family hydrolase</fullName>
    </submittedName>
</protein>
<reference evidence="2 3" key="1">
    <citation type="submission" date="2019-03" db="EMBL/GenBank/DDBJ databases">
        <title>Draft genome sequences of novel Actinobacteria.</title>
        <authorList>
            <person name="Sahin N."/>
            <person name="Ay H."/>
            <person name="Saygin H."/>
        </authorList>
    </citation>
    <scope>NUCLEOTIDE SEQUENCE [LARGE SCALE GENOMIC DNA]</scope>
    <source>
        <strain evidence="2 3">H3C3</strain>
    </source>
</reference>
<keyword evidence="3" id="KW-1185">Reference proteome</keyword>
<gene>
    <name evidence="2" type="ORF">E1298_38960</name>
</gene>
<feature type="compositionally biased region" description="Basic residues" evidence="1">
    <location>
        <begin position="413"/>
        <end position="436"/>
    </location>
</feature>
<dbReference type="InterPro" id="IPR036412">
    <property type="entry name" value="HAD-like_sf"/>
</dbReference>
<feature type="compositionally biased region" description="Basic residues" evidence="1">
    <location>
        <begin position="1059"/>
        <end position="1083"/>
    </location>
</feature>
<dbReference type="InterPro" id="IPR023198">
    <property type="entry name" value="PGP-like_dom2"/>
</dbReference>
<feature type="compositionally biased region" description="Low complexity" evidence="1">
    <location>
        <begin position="676"/>
        <end position="686"/>
    </location>
</feature>
<dbReference type="SFLD" id="SFLDG01129">
    <property type="entry name" value="C1.5:_HAD__Beta-PGM__Phosphata"/>
    <property type="match status" value="1"/>
</dbReference>
<feature type="compositionally biased region" description="Basic residues" evidence="1">
    <location>
        <begin position="943"/>
        <end position="966"/>
    </location>
</feature>
<feature type="region of interest" description="Disordered" evidence="1">
    <location>
        <begin position="1148"/>
        <end position="1195"/>
    </location>
</feature>
<feature type="compositionally biased region" description="Basic and acidic residues" evidence="1">
    <location>
        <begin position="709"/>
        <end position="725"/>
    </location>
</feature>
<feature type="compositionally biased region" description="Basic residues" evidence="1">
    <location>
        <begin position="877"/>
        <end position="900"/>
    </location>
</feature>
<feature type="compositionally biased region" description="Basic residues" evidence="1">
    <location>
        <begin position="606"/>
        <end position="615"/>
    </location>
</feature>
<proteinExistence type="predicted"/>
<feature type="compositionally biased region" description="Low complexity" evidence="1">
    <location>
        <begin position="841"/>
        <end position="851"/>
    </location>
</feature>
<feature type="compositionally biased region" description="Basic residues" evidence="1">
    <location>
        <begin position="762"/>
        <end position="800"/>
    </location>
</feature>
<feature type="compositionally biased region" description="Basic residues" evidence="1">
    <location>
        <begin position="161"/>
        <end position="182"/>
    </location>
</feature>
<dbReference type="Proteomes" id="UP000294513">
    <property type="component" value="Unassembled WGS sequence"/>
</dbReference>
<feature type="compositionally biased region" description="Basic residues" evidence="1">
    <location>
        <begin position="659"/>
        <end position="675"/>
    </location>
</feature>
<dbReference type="PANTHER" id="PTHR18901">
    <property type="entry name" value="2-DEOXYGLUCOSE-6-PHOSPHATE PHOSPHATASE 2"/>
    <property type="match status" value="1"/>
</dbReference>
<accession>A0A4R5A9V0</accession>
<feature type="compositionally biased region" description="Basic and acidic residues" evidence="1">
    <location>
        <begin position="285"/>
        <end position="300"/>
    </location>
</feature>
<dbReference type="Pfam" id="PF00702">
    <property type="entry name" value="Hydrolase"/>
    <property type="match status" value="1"/>
</dbReference>
<dbReference type="GO" id="GO:0016787">
    <property type="term" value="F:hydrolase activity"/>
    <property type="evidence" value="ECO:0007669"/>
    <property type="project" value="UniProtKB-KW"/>
</dbReference>
<dbReference type="InterPro" id="IPR023214">
    <property type="entry name" value="HAD_sf"/>
</dbReference>
<feature type="compositionally biased region" description="Low complexity" evidence="1">
    <location>
        <begin position="990"/>
        <end position="1002"/>
    </location>
</feature>
<feature type="compositionally biased region" description="Basic residues" evidence="1">
    <location>
        <begin position="687"/>
        <end position="700"/>
    </location>
</feature>
<feature type="compositionally biased region" description="Basic residues" evidence="1">
    <location>
        <begin position="471"/>
        <end position="486"/>
    </location>
</feature>
<feature type="compositionally biased region" description="Basic residues" evidence="1">
    <location>
        <begin position="852"/>
        <end position="871"/>
    </location>
</feature>
<evidence type="ECO:0000313" key="2">
    <source>
        <dbReference type="EMBL" id="TDD67916.1"/>
    </source>
</evidence>
<feature type="compositionally biased region" description="Basic residues" evidence="1">
    <location>
        <begin position="218"/>
        <end position="238"/>
    </location>
</feature>
<keyword evidence="2" id="KW-0378">Hydrolase</keyword>
<feature type="compositionally biased region" description="Basic and acidic residues" evidence="1">
    <location>
        <begin position="239"/>
        <end position="249"/>
    </location>
</feature>
<feature type="compositionally biased region" description="Basic and acidic residues" evidence="1">
    <location>
        <begin position="562"/>
        <end position="604"/>
    </location>
</feature>
<feature type="compositionally biased region" description="Basic and acidic residues" evidence="1">
    <location>
        <begin position="520"/>
        <end position="535"/>
    </location>
</feature>
<feature type="compositionally biased region" description="Basic residues" evidence="1">
    <location>
        <begin position="1009"/>
        <end position="1033"/>
    </location>
</feature>
<feature type="compositionally biased region" description="Basic residues" evidence="1">
    <location>
        <begin position="250"/>
        <end position="271"/>
    </location>
</feature>
<feature type="compositionally biased region" description="Basic and acidic residues" evidence="1">
    <location>
        <begin position="129"/>
        <end position="142"/>
    </location>
</feature>
<feature type="compositionally biased region" description="Low complexity" evidence="1">
    <location>
        <begin position="340"/>
        <end position="350"/>
    </location>
</feature>